<dbReference type="NCBIfam" id="NF002060">
    <property type="entry name" value="PRK00892.1"/>
    <property type="match status" value="1"/>
</dbReference>
<comment type="caution">
    <text evidence="7">The sequence shown here is derived from an EMBL/GenBank/DDBJ whole genome shotgun (WGS) entry which is preliminary data.</text>
</comment>
<dbReference type="EMBL" id="BBSA01000002">
    <property type="protein sequence ID" value="GAM60636.1"/>
    <property type="molecule type" value="Genomic_DNA"/>
</dbReference>
<dbReference type="GO" id="GO:0009245">
    <property type="term" value="P:lipid A biosynthetic process"/>
    <property type="evidence" value="ECO:0007669"/>
    <property type="project" value="UniProtKB-KW"/>
</dbReference>
<dbReference type="Gene3D" id="2.160.10.10">
    <property type="entry name" value="Hexapeptide repeat proteins"/>
    <property type="match status" value="1"/>
</dbReference>
<dbReference type="AlphaFoldDB" id="A0A0B8P323"/>
<dbReference type="InterPro" id="IPR001451">
    <property type="entry name" value="Hexapep"/>
</dbReference>
<evidence type="ECO:0000256" key="1">
    <source>
        <dbReference type="ARBA" id="ARBA00022516"/>
    </source>
</evidence>
<evidence type="ECO:0000256" key="5">
    <source>
        <dbReference type="ARBA" id="ARBA00023315"/>
    </source>
</evidence>
<dbReference type="InterPro" id="IPR011004">
    <property type="entry name" value="Trimer_LpxA-like_sf"/>
</dbReference>
<protein>
    <submittedName>
        <fullName evidence="7">UDP-3-O-(3-hydroxymyristoyl) glucosamine N-acyltransferase</fullName>
    </submittedName>
</protein>
<evidence type="ECO:0000256" key="6">
    <source>
        <dbReference type="SAM" id="MobiDB-lite"/>
    </source>
</evidence>
<organism evidence="7 8">
    <name type="scientific">Vibrio ishigakensis</name>
    <dbReference type="NCBI Taxonomy" id="1481914"/>
    <lineage>
        <taxon>Bacteria</taxon>
        <taxon>Pseudomonadati</taxon>
        <taxon>Pseudomonadota</taxon>
        <taxon>Gammaproteobacteria</taxon>
        <taxon>Vibrionales</taxon>
        <taxon>Vibrionaceae</taxon>
        <taxon>Vibrio</taxon>
    </lineage>
</organism>
<feature type="region of interest" description="Disordered" evidence="6">
    <location>
        <begin position="243"/>
        <end position="269"/>
    </location>
</feature>
<gene>
    <name evidence="7" type="ORF">JCM19232_3578</name>
</gene>
<sequence>MIVIDKLNADAINSLLTWYKVNKYRLDDQGNTSTLPEVYIGKHTTIGENCHFKPGVKIMNGVTIGNNVAIHANTVIKEGTVIGDNVTIDSNCSIGNFSFEYLTDEKGEYVRLESVGRVVIEDGVEIGCNNAIDRGTLGDTVIGAGTKLDNLIQIGHDVKIGRHCLLVSQVGIAGWTTIEDRVLIHGQVGITGGITIGQNTRIKAQAGVTRSCPANSHLSGYPARETKEYLKTLAVLNGLVKKRKNKPASEPSAQTQSEKPGWLNKIFKH</sequence>
<evidence type="ECO:0000313" key="7">
    <source>
        <dbReference type="EMBL" id="GAM60636.1"/>
    </source>
</evidence>
<reference evidence="7 8" key="1">
    <citation type="submission" date="2015-01" db="EMBL/GenBank/DDBJ databases">
        <title>Vibrio sp. C5 JCM 19232 whole genome shotgun sequence.</title>
        <authorList>
            <person name="Sawabe T."/>
            <person name="Meirelles P."/>
            <person name="Feng G."/>
            <person name="Sayaka M."/>
            <person name="Hattori M."/>
            <person name="Ohkuma M."/>
        </authorList>
    </citation>
    <scope>NUCLEOTIDE SEQUENCE [LARGE SCALE GENOMIC DNA]</scope>
    <source>
        <strain evidence="7 8">JCM19232</strain>
    </source>
</reference>
<keyword evidence="5 7" id="KW-0012">Acyltransferase</keyword>
<dbReference type="Proteomes" id="UP000031670">
    <property type="component" value="Unassembled WGS sequence"/>
</dbReference>
<accession>A0A0B8P323</accession>
<evidence type="ECO:0000256" key="3">
    <source>
        <dbReference type="ARBA" id="ARBA00022679"/>
    </source>
</evidence>
<keyword evidence="4" id="KW-0443">Lipid metabolism</keyword>
<dbReference type="InterPro" id="IPR007691">
    <property type="entry name" value="LpxD"/>
</dbReference>
<evidence type="ECO:0000256" key="4">
    <source>
        <dbReference type="ARBA" id="ARBA00023098"/>
    </source>
</evidence>
<dbReference type="GO" id="GO:0016410">
    <property type="term" value="F:N-acyltransferase activity"/>
    <property type="evidence" value="ECO:0007669"/>
    <property type="project" value="InterPro"/>
</dbReference>
<proteinExistence type="predicted"/>
<dbReference type="GO" id="GO:0016020">
    <property type="term" value="C:membrane"/>
    <property type="evidence" value="ECO:0007669"/>
    <property type="project" value="GOC"/>
</dbReference>
<keyword evidence="3 7" id="KW-0808">Transferase</keyword>
<dbReference type="Pfam" id="PF14602">
    <property type="entry name" value="Hexapep_2"/>
    <property type="match status" value="1"/>
</dbReference>
<evidence type="ECO:0000256" key="2">
    <source>
        <dbReference type="ARBA" id="ARBA00022556"/>
    </source>
</evidence>
<dbReference type="PANTHER" id="PTHR43378">
    <property type="entry name" value="UDP-3-O-ACYLGLUCOSAMINE N-ACYLTRANSFERASE"/>
    <property type="match status" value="1"/>
</dbReference>
<dbReference type="PANTHER" id="PTHR43378:SF2">
    <property type="entry name" value="UDP-3-O-ACYLGLUCOSAMINE N-ACYLTRANSFERASE 1, MITOCHONDRIAL-RELATED"/>
    <property type="match status" value="1"/>
</dbReference>
<reference evidence="7 8" key="2">
    <citation type="submission" date="2015-01" db="EMBL/GenBank/DDBJ databases">
        <authorList>
            <consortium name="NBRP consortium"/>
            <person name="Sawabe T."/>
            <person name="Meirelles P."/>
            <person name="Feng G."/>
            <person name="Sayaka M."/>
            <person name="Hattori M."/>
            <person name="Ohkuma M."/>
        </authorList>
    </citation>
    <scope>NUCLEOTIDE SEQUENCE [LARGE SCALE GENOMIC DNA]</scope>
    <source>
        <strain evidence="7 8">JCM19232</strain>
    </source>
</reference>
<dbReference type="CDD" id="cd03352">
    <property type="entry name" value="LbH_LpxD"/>
    <property type="match status" value="1"/>
</dbReference>
<dbReference type="Pfam" id="PF00132">
    <property type="entry name" value="Hexapep"/>
    <property type="match status" value="2"/>
</dbReference>
<name>A0A0B8P323_9VIBR</name>
<keyword evidence="2" id="KW-0441">Lipid A biosynthesis</keyword>
<keyword evidence="1" id="KW-0444">Lipid biosynthesis</keyword>
<dbReference type="SUPFAM" id="SSF51161">
    <property type="entry name" value="Trimeric LpxA-like enzymes"/>
    <property type="match status" value="1"/>
</dbReference>
<evidence type="ECO:0000313" key="8">
    <source>
        <dbReference type="Proteomes" id="UP000031670"/>
    </source>
</evidence>